<dbReference type="RefSeq" id="WP_270152941.1">
    <property type="nucleotide sequence ID" value="NZ_JAPNNL010000004.1"/>
</dbReference>
<dbReference type="InterPro" id="IPR024072">
    <property type="entry name" value="DHFR-like_dom_sf"/>
</dbReference>
<dbReference type="SUPFAM" id="SSF53597">
    <property type="entry name" value="Dihydrofolate reductase-like"/>
    <property type="match status" value="1"/>
</dbReference>
<evidence type="ECO:0000313" key="2">
    <source>
        <dbReference type="EMBL" id="MDA0632161.1"/>
    </source>
</evidence>
<dbReference type="Pfam" id="PF01872">
    <property type="entry name" value="RibD_C"/>
    <property type="match status" value="1"/>
</dbReference>
<protein>
    <submittedName>
        <fullName evidence="2">Dihydrofolate reductase family protein</fullName>
    </submittedName>
</protein>
<comment type="caution">
    <text evidence="2">The sequence shown here is derived from an EMBL/GenBank/DDBJ whole genome shotgun (WGS) entry which is preliminary data.</text>
</comment>
<gene>
    <name evidence="2" type="ORF">OUY22_01940</name>
</gene>
<accession>A0ABT4S4N8</accession>
<feature type="domain" description="Bacterial bifunctional deaminase-reductase C-terminal" evidence="1">
    <location>
        <begin position="3"/>
        <end position="177"/>
    </location>
</feature>
<dbReference type="PANTHER" id="PTHR38011">
    <property type="entry name" value="DIHYDROFOLATE REDUCTASE FAMILY PROTEIN (AFU_ORTHOLOGUE AFUA_8G06820)"/>
    <property type="match status" value="1"/>
</dbReference>
<proteinExistence type="predicted"/>
<evidence type="ECO:0000313" key="3">
    <source>
        <dbReference type="Proteomes" id="UP001144036"/>
    </source>
</evidence>
<organism evidence="2 3">
    <name type="scientific">Nonomuraea corallina</name>
    <dbReference type="NCBI Taxonomy" id="2989783"/>
    <lineage>
        <taxon>Bacteria</taxon>
        <taxon>Bacillati</taxon>
        <taxon>Actinomycetota</taxon>
        <taxon>Actinomycetes</taxon>
        <taxon>Streptosporangiales</taxon>
        <taxon>Streptosporangiaceae</taxon>
        <taxon>Nonomuraea</taxon>
    </lineage>
</organism>
<dbReference type="PANTHER" id="PTHR38011:SF11">
    <property type="entry name" value="2,5-DIAMINO-6-RIBOSYLAMINO-4(3H)-PYRIMIDINONE 5'-PHOSPHATE REDUCTASE"/>
    <property type="match status" value="1"/>
</dbReference>
<dbReference type="Gene3D" id="3.40.430.10">
    <property type="entry name" value="Dihydrofolate Reductase, subunit A"/>
    <property type="match status" value="1"/>
</dbReference>
<dbReference type="InterPro" id="IPR002734">
    <property type="entry name" value="RibDG_C"/>
</dbReference>
<evidence type="ECO:0000259" key="1">
    <source>
        <dbReference type="Pfam" id="PF01872"/>
    </source>
</evidence>
<name>A0ABT4S4N8_9ACTN</name>
<dbReference type="Proteomes" id="UP001144036">
    <property type="component" value="Unassembled WGS sequence"/>
</dbReference>
<keyword evidence="3" id="KW-1185">Reference proteome</keyword>
<reference evidence="2" key="1">
    <citation type="submission" date="2022-11" db="EMBL/GenBank/DDBJ databases">
        <title>Nonomuraea corallina sp. nov., a new species of the genus Nonomuraea isolated from sea side sediment in Thai sea.</title>
        <authorList>
            <person name="Ngamcharungchit C."/>
            <person name="Matsumoto A."/>
            <person name="Suriyachadkun C."/>
            <person name="Panbangred W."/>
            <person name="Inahashi Y."/>
            <person name="Intra B."/>
        </authorList>
    </citation>
    <scope>NUCLEOTIDE SEQUENCE</scope>
    <source>
        <strain evidence="2">MCN248</strain>
    </source>
</reference>
<sequence length="186" mass="19907">MRTLKLQVQVTVDGFMAGPDGAMDWLAGQWSDDLSEHVNALTKSVDLIVLGRKLAEGFIPAWASQPEGEDQESIDWMNRTPKVVVSNTLTESPWENVTVAGGDLTEIVNRLKAQPGGDLIVYGGGTLVSNLIAAGLIDEFHLFVNPTATGGGMPVFPAGAYQRLRLVGSRSFDCGIVGLHFEPARG</sequence>
<dbReference type="EMBL" id="JAPNNL010000004">
    <property type="protein sequence ID" value="MDA0632161.1"/>
    <property type="molecule type" value="Genomic_DNA"/>
</dbReference>
<dbReference type="InterPro" id="IPR050765">
    <property type="entry name" value="Riboflavin_Biosynth_HTPR"/>
</dbReference>